<dbReference type="AlphaFoldDB" id="A0A7W3PB72"/>
<evidence type="ECO:0000256" key="1">
    <source>
        <dbReference type="SAM" id="Phobius"/>
    </source>
</evidence>
<dbReference type="Pfam" id="PF14012">
    <property type="entry name" value="DUF4229"/>
    <property type="match status" value="1"/>
</dbReference>
<gene>
    <name evidence="2" type="ORF">FB382_003445</name>
</gene>
<keyword evidence="1" id="KW-1133">Transmembrane helix</keyword>
<name>A0A7W3PB72_9ACTN</name>
<keyword evidence="1" id="KW-0472">Membrane</keyword>
<keyword evidence="1" id="KW-0812">Transmembrane</keyword>
<feature type="transmembrane region" description="Helical" evidence="1">
    <location>
        <begin position="12"/>
        <end position="29"/>
    </location>
</feature>
<protein>
    <submittedName>
        <fullName evidence="2">Membrane protein implicated in regulation of membrane protease activity</fullName>
    </submittedName>
</protein>
<evidence type="ECO:0000313" key="3">
    <source>
        <dbReference type="Proteomes" id="UP000580910"/>
    </source>
</evidence>
<accession>A0A7W3PB72</accession>
<keyword evidence="3" id="KW-1185">Reference proteome</keyword>
<sequence>MKEFVVYTGLRIALFVACSALVTGIWLLAFHQVDIWAIVISFVLSGVASYFLLNRQREAFARRVDERARRATSRFEEMRAREDADEPQV</sequence>
<reference evidence="2 3" key="1">
    <citation type="submission" date="2020-07" db="EMBL/GenBank/DDBJ databases">
        <title>Sequencing the genomes of 1000 actinobacteria strains.</title>
        <authorList>
            <person name="Klenk H.-P."/>
        </authorList>
    </citation>
    <scope>NUCLEOTIDE SEQUENCE [LARGE SCALE GENOMIC DNA]</scope>
    <source>
        <strain evidence="2 3">DSM 21349</strain>
    </source>
</reference>
<dbReference type="Proteomes" id="UP000580910">
    <property type="component" value="Unassembled WGS sequence"/>
</dbReference>
<organism evidence="2 3">
    <name type="scientific">Nocardioides ginsengisegetis</name>
    <dbReference type="NCBI Taxonomy" id="661491"/>
    <lineage>
        <taxon>Bacteria</taxon>
        <taxon>Bacillati</taxon>
        <taxon>Actinomycetota</taxon>
        <taxon>Actinomycetes</taxon>
        <taxon>Propionibacteriales</taxon>
        <taxon>Nocardioidaceae</taxon>
        <taxon>Nocardioides</taxon>
    </lineage>
</organism>
<proteinExistence type="predicted"/>
<dbReference type="EMBL" id="JACGXA010000001">
    <property type="protein sequence ID" value="MBA8805154.1"/>
    <property type="molecule type" value="Genomic_DNA"/>
</dbReference>
<dbReference type="GO" id="GO:0006508">
    <property type="term" value="P:proteolysis"/>
    <property type="evidence" value="ECO:0007669"/>
    <property type="project" value="UniProtKB-KW"/>
</dbReference>
<feature type="transmembrane region" description="Helical" evidence="1">
    <location>
        <begin position="35"/>
        <end position="53"/>
    </location>
</feature>
<dbReference type="GO" id="GO:0008233">
    <property type="term" value="F:peptidase activity"/>
    <property type="evidence" value="ECO:0007669"/>
    <property type="project" value="UniProtKB-KW"/>
</dbReference>
<keyword evidence="2" id="KW-0645">Protease</keyword>
<evidence type="ECO:0000313" key="2">
    <source>
        <dbReference type="EMBL" id="MBA8805154.1"/>
    </source>
</evidence>
<keyword evidence="2" id="KW-0378">Hydrolase</keyword>
<dbReference type="RefSeq" id="WP_182540944.1">
    <property type="nucleotide sequence ID" value="NZ_JACGXA010000001.1"/>
</dbReference>
<comment type="caution">
    <text evidence="2">The sequence shown here is derived from an EMBL/GenBank/DDBJ whole genome shotgun (WGS) entry which is preliminary data.</text>
</comment>
<dbReference type="InterPro" id="IPR025323">
    <property type="entry name" value="DUF4229"/>
</dbReference>